<reference evidence="3 4" key="1">
    <citation type="submission" date="2015-12" db="EMBL/GenBank/DDBJ databases">
        <title>A stable core within a dynamic pangenome in Sulfolobus acidocaldarius.</title>
        <authorList>
            <person name="Anderson R."/>
            <person name="Kouris A."/>
            <person name="Seward C."/>
            <person name="Campbell K."/>
            <person name="Whitaker R."/>
        </authorList>
    </citation>
    <scope>NUCLEOTIDE SEQUENCE [LARGE SCALE GENOMIC DNA]</scope>
    <source>
        <strain evidence="3 4">NG05B_CO5_07</strain>
    </source>
</reference>
<feature type="coiled-coil region" evidence="2">
    <location>
        <begin position="86"/>
        <end position="113"/>
    </location>
</feature>
<gene>
    <name evidence="3" type="ORF">ATZ20_01155</name>
</gene>
<dbReference type="InterPro" id="IPR013762">
    <property type="entry name" value="Integrase-like_cat_sf"/>
</dbReference>
<accession>A0A0U2Y5M5</accession>
<dbReference type="Proteomes" id="UP000060043">
    <property type="component" value="Chromosome"/>
</dbReference>
<dbReference type="InterPro" id="IPR011010">
    <property type="entry name" value="DNA_brk_join_enz"/>
</dbReference>
<evidence type="ECO:0000313" key="4">
    <source>
        <dbReference type="Proteomes" id="UP000060043"/>
    </source>
</evidence>
<dbReference type="EMBL" id="CP013695">
    <property type="protein sequence ID" value="ALU30881.1"/>
    <property type="molecule type" value="Genomic_DNA"/>
</dbReference>
<dbReference type="GO" id="GO:0006310">
    <property type="term" value="P:DNA recombination"/>
    <property type="evidence" value="ECO:0007669"/>
    <property type="project" value="UniProtKB-KW"/>
</dbReference>
<dbReference type="Gene3D" id="1.10.443.10">
    <property type="entry name" value="Intergrase catalytic core"/>
    <property type="match status" value="1"/>
</dbReference>
<dbReference type="RefSeq" id="WP_058692913.1">
    <property type="nucleotide sequence ID" value="NZ_CP013695.1"/>
</dbReference>
<dbReference type="CDD" id="cd00397">
    <property type="entry name" value="DNA_BRE_C"/>
    <property type="match status" value="1"/>
</dbReference>
<dbReference type="GeneID" id="33344313"/>
<dbReference type="GO" id="GO:0003677">
    <property type="term" value="F:DNA binding"/>
    <property type="evidence" value="ECO:0007669"/>
    <property type="project" value="InterPro"/>
</dbReference>
<sequence length="510" mass="60422">MPGNSLDLREIPKWQKELVENTLKLNEANKTGKRGRPSFFKFEEGYMTLYMMKYVWGMSISKIHEYINENARELGYSKEGEEYVSRDSIERRFEELEKNIDSIREKWEGLLKQHQEDETRARLVINRSVWNELYEYMKAVKEGKEKFDTEKVERLIERISEFNGIKRIFRRWIRTVIGAAGKGESLSTGQLQSRMKNWETIYEFMLKQRKKANPEQWSKEDFDALILYVKTVLQYDESTYRHFATHIKDFPINQDLIQELKGFHAGKKHPGRKKVNLHYLYPEEYVRIDEFCSKFEGEKREKCERFKLTLQLHLTTMAREGHKKDIERYGIDSSLFGLKWQNVDVTKRTIDVYESKTQKVWYGINLDLLFPDLLENLLALRKDGDVYIVKDTLGFTYESYKSWLKQFSKFLGKVDERGRGTLTPHDIRRSAAYWRLNYLGLPLESISGFAGGERYYSPFGVAWEDPNTLISYYASLEMRLQKLLVQFKSLAQELVKDPEKVKEKALNALS</sequence>
<name>A0A0U2Y5M5_9CREN</name>
<dbReference type="GO" id="GO:0015074">
    <property type="term" value="P:DNA integration"/>
    <property type="evidence" value="ECO:0007669"/>
    <property type="project" value="InterPro"/>
</dbReference>
<evidence type="ECO:0000313" key="3">
    <source>
        <dbReference type="EMBL" id="ALU30881.1"/>
    </source>
</evidence>
<evidence type="ECO:0000256" key="2">
    <source>
        <dbReference type="SAM" id="Coils"/>
    </source>
</evidence>
<dbReference type="SUPFAM" id="SSF56349">
    <property type="entry name" value="DNA breaking-rejoining enzymes"/>
    <property type="match status" value="1"/>
</dbReference>
<dbReference type="AlphaFoldDB" id="A0A0U2Y5M5"/>
<keyword evidence="1" id="KW-0233">DNA recombination</keyword>
<organism evidence="3 4">
    <name type="scientific">Sulfolobus acidocaldarius</name>
    <dbReference type="NCBI Taxonomy" id="2285"/>
    <lineage>
        <taxon>Archaea</taxon>
        <taxon>Thermoproteota</taxon>
        <taxon>Thermoprotei</taxon>
        <taxon>Sulfolobales</taxon>
        <taxon>Sulfolobaceae</taxon>
        <taxon>Sulfolobus</taxon>
    </lineage>
</organism>
<proteinExistence type="predicted"/>
<keyword evidence="2" id="KW-0175">Coiled coil</keyword>
<evidence type="ECO:0000256" key="1">
    <source>
        <dbReference type="ARBA" id="ARBA00023172"/>
    </source>
</evidence>
<protein>
    <submittedName>
        <fullName evidence="3">Uncharacterized protein</fullName>
    </submittedName>
</protein>